<evidence type="ECO:0000256" key="6">
    <source>
        <dbReference type="ARBA" id="ARBA00022989"/>
    </source>
</evidence>
<dbReference type="OrthoDB" id="2148512at2"/>
<dbReference type="NCBIfam" id="TIGR03426">
    <property type="entry name" value="shape_MreD"/>
    <property type="match status" value="1"/>
</dbReference>
<dbReference type="KEGG" id="jda:BW727_100471"/>
<feature type="transmembrane region" description="Helical" evidence="8">
    <location>
        <begin position="12"/>
        <end position="31"/>
    </location>
</feature>
<evidence type="ECO:0000256" key="7">
    <source>
        <dbReference type="ARBA" id="ARBA00023136"/>
    </source>
</evidence>
<accession>A0A1S6IMS4</accession>
<dbReference type="Pfam" id="PF04093">
    <property type="entry name" value="MreD"/>
    <property type="match status" value="1"/>
</dbReference>
<dbReference type="GO" id="GO:0005886">
    <property type="term" value="C:plasma membrane"/>
    <property type="evidence" value="ECO:0007669"/>
    <property type="project" value="UniProtKB-SubCell"/>
</dbReference>
<feature type="transmembrane region" description="Helical" evidence="8">
    <location>
        <begin position="108"/>
        <end position="131"/>
    </location>
</feature>
<dbReference type="STRING" id="708126.BW727_100471"/>
<proteinExistence type="inferred from homology"/>
<organism evidence="9 10">
    <name type="scientific">Jeotgalibaca dankookensis</name>
    <dbReference type="NCBI Taxonomy" id="708126"/>
    <lineage>
        <taxon>Bacteria</taxon>
        <taxon>Bacillati</taxon>
        <taxon>Bacillota</taxon>
        <taxon>Bacilli</taxon>
        <taxon>Lactobacillales</taxon>
        <taxon>Carnobacteriaceae</taxon>
        <taxon>Jeotgalibaca</taxon>
    </lineage>
</organism>
<evidence type="ECO:0000256" key="5">
    <source>
        <dbReference type="ARBA" id="ARBA00022960"/>
    </source>
</evidence>
<dbReference type="InterPro" id="IPR007227">
    <property type="entry name" value="Cell_shape_determining_MreD"/>
</dbReference>
<dbReference type="Proteomes" id="UP000188993">
    <property type="component" value="Chromosome"/>
</dbReference>
<evidence type="ECO:0000256" key="8">
    <source>
        <dbReference type="SAM" id="Phobius"/>
    </source>
</evidence>
<keyword evidence="4 8" id="KW-0812">Transmembrane</keyword>
<feature type="transmembrane region" description="Helical" evidence="8">
    <location>
        <begin position="143"/>
        <end position="165"/>
    </location>
</feature>
<gene>
    <name evidence="9" type="primary">mreD</name>
    <name evidence="9" type="ORF">BW727_100471</name>
</gene>
<keyword evidence="10" id="KW-1185">Reference proteome</keyword>
<reference evidence="9 10" key="1">
    <citation type="journal article" date="2014" name="Int. J. Syst. Evol. Microbiol.">
        <title>Jeotgalibaca dankookensis gen. nov., sp. nov., a member of the family Carnobacteriaceae, isolated from seujeot (Korean traditional food).</title>
        <authorList>
            <person name="Lee D.G."/>
            <person name="Trujillo M.E."/>
            <person name="Kang H."/>
            <person name="Ahn T.Y."/>
        </authorList>
    </citation>
    <scope>NUCLEOTIDE SEQUENCE [LARGE SCALE GENOMIC DNA]</scope>
    <source>
        <strain evidence="9 10">EX-07</strain>
    </source>
</reference>
<sequence>MIRNRKLSHTYVIPLIIFLGLILDGIIMNVFSSQLIDGNYVLVPRLMMVLLIVLSLLFPKQPLFFYAFIFGVIYDSYYVGVVGIYTAGIVSCIYLLKRSQKYVQLTPLVLLLLYFLSLSYIEIFSFTTYTILSLVDMSFFRFLITRLAPTLLLNTFFLVFTYLPLRKLSDWMYR</sequence>
<dbReference type="AlphaFoldDB" id="A0A1S6IMS4"/>
<keyword evidence="6 8" id="KW-1133">Transmembrane helix</keyword>
<comment type="subcellular location">
    <subcellularLocation>
        <location evidence="1">Cell membrane</location>
        <topology evidence="1">Multi-pass membrane protein</topology>
    </subcellularLocation>
</comment>
<dbReference type="GO" id="GO:0008360">
    <property type="term" value="P:regulation of cell shape"/>
    <property type="evidence" value="ECO:0007669"/>
    <property type="project" value="UniProtKB-KW"/>
</dbReference>
<feature type="transmembrane region" description="Helical" evidence="8">
    <location>
        <begin position="38"/>
        <end position="58"/>
    </location>
</feature>
<protein>
    <submittedName>
        <fullName evidence="9">Rod shape-determining protein MreD</fullName>
    </submittedName>
</protein>
<evidence type="ECO:0000256" key="1">
    <source>
        <dbReference type="ARBA" id="ARBA00004651"/>
    </source>
</evidence>
<evidence type="ECO:0000313" key="9">
    <source>
        <dbReference type="EMBL" id="AQS52864.1"/>
    </source>
</evidence>
<comment type="similarity">
    <text evidence="2">Belongs to the MreD family.</text>
</comment>
<evidence type="ECO:0000313" key="10">
    <source>
        <dbReference type="Proteomes" id="UP000188993"/>
    </source>
</evidence>
<keyword evidence="3" id="KW-1003">Cell membrane</keyword>
<keyword evidence="7 8" id="KW-0472">Membrane</keyword>
<evidence type="ECO:0000256" key="2">
    <source>
        <dbReference type="ARBA" id="ARBA00007776"/>
    </source>
</evidence>
<evidence type="ECO:0000256" key="3">
    <source>
        <dbReference type="ARBA" id="ARBA00022475"/>
    </source>
</evidence>
<evidence type="ECO:0000256" key="4">
    <source>
        <dbReference type="ARBA" id="ARBA00022692"/>
    </source>
</evidence>
<feature type="transmembrane region" description="Helical" evidence="8">
    <location>
        <begin position="64"/>
        <end position="96"/>
    </location>
</feature>
<dbReference type="RefSeq" id="WP_062467634.1">
    <property type="nucleotide sequence ID" value="NZ_BBYN01000001.1"/>
</dbReference>
<keyword evidence="5" id="KW-0133">Cell shape</keyword>
<dbReference type="EMBL" id="CP019728">
    <property type="protein sequence ID" value="AQS52864.1"/>
    <property type="molecule type" value="Genomic_DNA"/>
</dbReference>
<name>A0A1S6IMS4_9LACT</name>